<accession>A0A446BAH7</accession>
<sequence>MEGTLCSLCAGLDVYGAVECLLSREGAESHDSVCLESPWHGTLAAVDASSASCELCSIVMKGWQASREVVVEQATRDAMFDPLDPPKSLNTPVSQITEYRNSPVSLEIVRRARRVDDGRRNQSSLFLRAQCCGPATRTSFDVLDPVTVELRIMREKPDAVAEDPASGSANRVSTAQIDLNTDLLVPEDPLSQTSLDTVCGWLKTCVNHHGTACIPSAAPKGWLPTRLLEIGPGGHSIFLRETQAMKLAADVRYVALSHCWGQGRTPFTTTRQTMPSRMAGIDVGVLPQTFQDSVGLTNSLGLQYLWIDSLCIIQDDAGDWAKEAAQMANVYRYAHLVLNAANSDADAAGFLSPRHAQDTVRLPPATPGRRHLCLQLCPPESRRWIDPAGPDNLNWEPISRRAWCLQERCLPMRSLQYGSHQAFWECEMMRASEDGDAITQEKGHLKRLCETANIADSVFARPDRDPSSEREQKVNWGDWHRMVEDYTARHITAHTDRLPALSGLAQAVVRESGGEYLAGLWKSGLIEGLLWHKAQPGRDITPTPEYVAPSWSWASVIGPLQFPIYTWYTQRAFWKAKMADFEPLAEYVRHSTVNRDADPYGRLAEGYLVLKAPLLPVLSVRRRQGQAPALRSLFGQAPARSEVADTVVKLATPSGNVWVEGGFDDTRRGADDTKNLVVVFLARLPHVLEDGFVEHRFGLILRPVHGEAALYRRVGFVDGVLLSKSFFDAVRGRGEYSIIGYRRPFARGDLDEDKRDNDLAADPLMLDKTDVRIC</sequence>
<gene>
    <name evidence="2" type="ORF">TT172_LOCUS1932</name>
</gene>
<dbReference type="Pfam" id="PF06985">
    <property type="entry name" value="HET"/>
    <property type="match status" value="1"/>
</dbReference>
<dbReference type="AlphaFoldDB" id="A0A446BAH7"/>
<protein>
    <submittedName>
        <fullName evidence="2">A97f8ef6-a9b0-4f8b-8fdf-2c72f37eda9e</fullName>
    </submittedName>
</protein>
<dbReference type="PANTHER" id="PTHR33112:SF16">
    <property type="entry name" value="HETEROKARYON INCOMPATIBILITY DOMAIN-CONTAINING PROTEIN"/>
    <property type="match status" value="1"/>
</dbReference>
<feature type="domain" description="Heterokaryon incompatibility" evidence="1">
    <location>
        <begin position="253"/>
        <end position="407"/>
    </location>
</feature>
<evidence type="ECO:0000259" key="1">
    <source>
        <dbReference type="Pfam" id="PF06985"/>
    </source>
</evidence>
<name>A0A446BAH7_9PEZI</name>
<evidence type="ECO:0000313" key="2">
    <source>
        <dbReference type="EMBL" id="SPQ19513.1"/>
    </source>
</evidence>
<reference evidence="2 3" key="1">
    <citation type="submission" date="2018-04" db="EMBL/GenBank/DDBJ databases">
        <authorList>
            <person name="Huttner S."/>
            <person name="Dainat J."/>
        </authorList>
    </citation>
    <scope>NUCLEOTIDE SEQUENCE [LARGE SCALE GENOMIC DNA]</scope>
</reference>
<evidence type="ECO:0000313" key="3">
    <source>
        <dbReference type="Proteomes" id="UP000289323"/>
    </source>
</evidence>
<dbReference type="Proteomes" id="UP000289323">
    <property type="component" value="Unassembled WGS sequence"/>
</dbReference>
<proteinExistence type="predicted"/>
<dbReference type="InterPro" id="IPR010730">
    <property type="entry name" value="HET"/>
</dbReference>
<organism evidence="2 3">
    <name type="scientific">Thermothielavioides terrestris</name>
    <dbReference type="NCBI Taxonomy" id="2587410"/>
    <lineage>
        <taxon>Eukaryota</taxon>
        <taxon>Fungi</taxon>
        <taxon>Dikarya</taxon>
        <taxon>Ascomycota</taxon>
        <taxon>Pezizomycotina</taxon>
        <taxon>Sordariomycetes</taxon>
        <taxon>Sordariomycetidae</taxon>
        <taxon>Sordariales</taxon>
        <taxon>Chaetomiaceae</taxon>
        <taxon>Thermothielavioides</taxon>
    </lineage>
</organism>
<dbReference type="PANTHER" id="PTHR33112">
    <property type="entry name" value="DOMAIN PROTEIN, PUTATIVE-RELATED"/>
    <property type="match status" value="1"/>
</dbReference>
<dbReference type="EMBL" id="OUUZ01000001">
    <property type="protein sequence ID" value="SPQ19513.1"/>
    <property type="molecule type" value="Genomic_DNA"/>
</dbReference>